<dbReference type="GO" id="GO:0007165">
    <property type="term" value="P:signal transduction"/>
    <property type="evidence" value="ECO:0007669"/>
    <property type="project" value="InterPro"/>
</dbReference>
<feature type="compositionally biased region" description="Polar residues" evidence="2">
    <location>
        <begin position="354"/>
        <end position="375"/>
    </location>
</feature>
<dbReference type="CDD" id="cd00159">
    <property type="entry name" value="RhoGAP"/>
    <property type="match status" value="1"/>
</dbReference>
<sequence length="565" mass="61822">MNSLRDALNVHRTAARLDPEVYTAYDVAGVLKEFLRELPEPLLTDKHMEAHRQIQEMGKHACTEEDHKHYNKKKLSALQLLMLLMPSPARKMILQLLWLLQRVADCAETKMTPTTLGTIFAPIFFLSRKVDALDMCNAVSQVEPSLAFMIENAHVLFKAPVELVVDLANYWNSLETGSPLTSEVKNGSQIKKSVSGRTLNTNICYLDREASRCDDVASNTQAELENLFAHVQSLPDTPHNLRLKKQLLKATTTPTSSASKRKHTRSKSIGASIKKRLPSLVRSRNKRDVSSLSGSSVSSLSSSSSGSSTESKAATPSLTDLLKSPAINQAASTKSRAPKSKLKRHHSIDACSDCSPTKQEYRSTIPSNADRSETGSLLNISYDSDITISSPVKPSKDSPLTSSKPDLVPSDSTELLSSASKPVVLASLLKAPTGKASATPAGHITVIDSISDQNNRARSPNENKDPVADHNCEKATENARSRPAVPLCLIQPVRSPAISNTMFHKEKEITYMTKQPVSNLPAQWMHQRNLPVPKMQSRPCNAPGTPVMPRTVLQLSQCDALETSI</sequence>
<dbReference type="PANTHER" id="PTHR14963">
    <property type="entry name" value="RHO GTPASE ACTIVATING PROTEIN 18,19-RELATED"/>
    <property type="match status" value="1"/>
</dbReference>
<keyword evidence="5" id="KW-1185">Reference proteome</keyword>
<feature type="region of interest" description="Disordered" evidence="2">
    <location>
        <begin position="449"/>
        <end position="478"/>
    </location>
</feature>
<evidence type="ECO:0000259" key="3">
    <source>
        <dbReference type="PROSITE" id="PS50238"/>
    </source>
</evidence>
<evidence type="ECO:0000313" key="5">
    <source>
        <dbReference type="Proteomes" id="UP000735302"/>
    </source>
</evidence>
<organism evidence="4 5">
    <name type="scientific">Plakobranchus ocellatus</name>
    <dbReference type="NCBI Taxonomy" id="259542"/>
    <lineage>
        <taxon>Eukaryota</taxon>
        <taxon>Metazoa</taxon>
        <taxon>Spiralia</taxon>
        <taxon>Lophotrochozoa</taxon>
        <taxon>Mollusca</taxon>
        <taxon>Gastropoda</taxon>
        <taxon>Heterobranchia</taxon>
        <taxon>Euthyneura</taxon>
        <taxon>Panpulmonata</taxon>
        <taxon>Sacoglossa</taxon>
        <taxon>Placobranchoidea</taxon>
        <taxon>Plakobranchidae</taxon>
        <taxon>Plakobranchus</taxon>
    </lineage>
</organism>
<reference evidence="4 5" key="1">
    <citation type="journal article" date="2021" name="Elife">
        <title>Chloroplast acquisition without the gene transfer in kleptoplastic sea slugs, Plakobranchus ocellatus.</title>
        <authorList>
            <person name="Maeda T."/>
            <person name="Takahashi S."/>
            <person name="Yoshida T."/>
            <person name="Shimamura S."/>
            <person name="Takaki Y."/>
            <person name="Nagai Y."/>
            <person name="Toyoda A."/>
            <person name="Suzuki Y."/>
            <person name="Arimoto A."/>
            <person name="Ishii H."/>
            <person name="Satoh N."/>
            <person name="Nishiyama T."/>
            <person name="Hasebe M."/>
            <person name="Maruyama T."/>
            <person name="Minagawa J."/>
            <person name="Obokata J."/>
            <person name="Shigenobu S."/>
        </authorList>
    </citation>
    <scope>NUCLEOTIDE SEQUENCE [LARGE SCALE GENOMIC DNA]</scope>
</reference>
<dbReference type="SMART" id="SM00324">
    <property type="entry name" value="RhoGAP"/>
    <property type="match status" value="1"/>
</dbReference>
<dbReference type="GO" id="GO:0005096">
    <property type="term" value="F:GTPase activator activity"/>
    <property type="evidence" value="ECO:0007669"/>
    <property type="project" value="UniProtKB-KW"/>
</dbReference>
<gene>
    <name evidence="4" type="ORF">PoB_006438000</name>
</gene>
<dbReference type="Gene3D" id="1.10.555.10">
    <property type="entry name" value="Rho GTPase activation protein"/>
    <property type="match status" value="1"/>
</dbReference>
<feature type="region of interest" description="Disordered" evidence="2">
    <location>
        <begin position="388"/>
        <end position="414"/>
    </location>
</feature>
<feature type="compositionally biased region" description="Low complexity" evidence="2">
    <location>
        <begin position="290"/>
        <end position="308"/>
    </location>
</feature>
<feature type="domain" description="Rho-GAP" evidence="3">
    <location>
        <begin position="1"/>
        <end position="157"/>
    </location>
</feature>
<name>A0AAV4D1H3_9GAST</name>
<dbReference type="AlphaFoldDB" id="A0AAV4D1H3"/>
<evidence type="ECO:0000256" key="1">
    <source>
        <dbReference type="ARBA" id="ARBA00022468"/>
    </source>
</evidence>
<comment type="caution">
    <text evidence="4">The sequence shown here is derived from an EMBL/GenBank/DDBJ whole genome shotgun (WGS) entry which is preliminary data.</text>
</comment>
<feature type="compositionally biased region" description="Polar residues" evidence="2">
    <location>
        <begin position="449"/>
        <end position="458"/>
    </location>
</feature>
<dbReference type="GO" id="GO:0005737">
    <property type="term" value="C:cytoplasm"/>
    <property type="evidence" value="ECO:0007669"/>
    <property type="project" value="TreeGrafter"/>
</dbReference>
<dbReference type="Pfam" id="PF00620">
    <property type="entry name" value="RhoGAP"/>
    <property type="match status" value="1"/>
</dbReference>
<dbReference type="InterPro" id="IPR000198">
    <property type="entry name" value="RhoGAP_dom"/>
</dbReference>
<accession>A0AAV4D1H3</accession>
<feature type="region of interest" description="Disordered" evidence="2">
    <location>
        <begin position="249"/>
        <end position="375"/>
    </location>
</feature>
<protein>
    <submittedName>
        <fullName evidence="4">Rho GTPase-activating protein 19</fullName>
    </submittedName>
</protein>
<evidence type="ECO:0000313" key="4">
    <source>
        <dbReference type="EMBL" id="GFO37875.1"/>
    </source>
</evidence>
<dbReference type="GO" id="GO:0051056">
    <property type="term" value="P:regulation of small GTPase mediated signal transduction"/>
    <property type="evidence" value="ECO:0007669"/>
    <property type="project" value="TreeGrafter"/>
</dbReference>
<proteinExistence type="predicted"/>
<dbReference type="Proteomes" id="UP000735302">
    <property type="component" value="Unassembled WGS sequence"/>
</dbReference>
<dbReference type="PROSITE" id="PS50238">
    <property type="entry name" value="RHOGAP"/>
    <property type="match status" value="1"/>
</dbReference>
<keyword evidence="1" id="KW-0343">GTPase activation</keyword>
<feature type="compositionally biased region" description="Basic and acidic residues" evidence="2">
    <location>
        <begin position="459"/>
        <end position="478"/>
    </location>
</feature>
<feature type="compositionally biased region" description="Polar residues" evidence="2">
    <location>
        <begin position="326"/>
        <end position="335"/>
    </location>
</feature>
<evidence type="ECO:0000256" key="2">
    <source>
        <dbReference type="SAM" id="MobiDB-lite"/>
    </source>
</evidence>
<dbReference type="PANTHER" id="PTHR14963:SF7">
    <property type="entry name" value="RHO GTPASE-ACTIVATING PROTEIN 19"/>
    <property type="match status" value="1"/>
</dbReference>
<feature type="compositionally biased region" description="Basic residues" evidence="2">
    <location>
        <begin position="336"/>
        <end position="346"/>
    </location>
</feature>
<dbReference type="SUPFAM" id="SSF48350">
    <property type="entry name" value="GTPase activation domain, GAP"/>
    <property type="match status" value="1"/>
</dbReference>
<feature type="compositionally biased region" description="Polar residues" evidence="2">
    <location>
        <begin position="309"/>
        <end position="318"/>
    </location>
</feature>
<dbReference type="EMBL" id="BLXT01007308">
    <property type="protein sequence ID" value="GFO37875.1"/>
    <property type="molecule type" value="Genomic_DNA"/>
</dbReference>
<dbReference type="InterPro" id="IPR008936">
    <property type="entry name" value="Rho_GTPase_activation_prot"/>
</dbReference>